<gene>
    <name evidence="3" type="ORF">Din_029175</name>
</gene>
<feature type="region of interest" description="Disordered" evidence="1">
    <location>
        <begin position="1"/>
        <end position="24"/>
    </location>
</feature>
<organism evidence="3">
    <name type="scientific">Davidia involucrata</name>
    <name type="common">Dove tree</name>
    <dbReference type="NCBI Taxonomy" id="16924"/>
    <lineage>
        <taxon>Eukaryota</taxon>
        <taxon>Viridiplantae</taxon>
        <taxon>Streptophyta</taxon>
        <taxon>Embryophyta</taxon>
        <taxon>Tracheophyta</taxon>
        <taxon>Spermatophyta</taxon>
        <taxon>Magnoliopsida</taxon>
        <taxon>eudicotyledons</taxon>
        <taxon>Gunneridae</taxon>
        <taxon>Pentapetalae</taxon>
        <taxon>asterids</taxon>
        <taxon>Cornales</taxon>
        <taxon>Nyssaceae</taxon>
        <taxon>Davidia</taxon>
    </lineage>
</organism>
<feature type="region of interest" description="Disordered" evidence="1">
    <location>
        <begin position="103"/>
        <end position="137"/>
    </location>
</feature>
<keyword evidence="2" id="KW-1133">Transmembrane helix</keyword>
<proteinExistence type="predicted"/>
<feature type="compositionally biased region" description="Basic and acidic residues" evidence="1">
    <location>
        <begin position="252"/>
        <end position="268"/>
    </location>
</feature>
<feature type="compositionally biased region" description="Basic residues" evidence="1">
    <location>
        <begin position="110"/>
        <end position="124"/>
    </location>
</feature>
<keyword evidence="2" id="KW-0812">Transmembrane</keyword>
<keyword evidence="2" id="KW-0472">Membrane</keyword>
<evidence type="ECO:0000313" key="3">
    <source>
        <dbReference type="EMBL" id="MPA59734.1"/>
    </source>
</evidence>
<evidence type="ECO:0000256" key="1">
    <source>
        <dbReference type="SAM" id="MobiDB-lite"/>
    </source>
</evidence>
<dbReference type="EMBL" id="GHES01029175">
    <property type="protein sequence ID" value="MPA59734.1"/>
    <property type="molecule type" value="Transcribed_RNA"/>
</dbReference>
<feature type="transmembrane region" description="Helical" evidence="2">
    <location>
        <begin position="177"/>
        <end position="195"/>
    </location>
</feature>
<dbReference type="PANTHER" id="PTHR34188:SF5">
    <property type="entry name" value="OS05G0131900 PROTEIN"/>
    <property type="match status" value="1"/>
</dbReference>
<reference evidence="3" key="1">
    <citation type="submission" date="2019-08" db="EMBL/GenBank/DDBJ databases">
        <title>Reference gene set and small RNA set construction with multiple tissues from Davidia involucrata Baill.</title>
        <authorList>
            <person name="Yang H."/>
            <person name="Zhou C."/>
            <person name="Li G."/>
            <person name="Wang J."/>
            <person name="Gao P."/>
            <person name="Wang M."/>
            <person name="Wang R."/>
            <person name="Zhao Y."/>
        </authorList>
    </citation>
    <scope>NUCLEOTIDE SEQUENCE</scope>
    <source>
        <tissue evidence="3">Mixed with DoveR01_LX</tissue>
    </source>
</reference>
<accession>A0A5B7ATE1</accession>
<protein>
    <recommendedName>
        <fullName evidence="4">Transmembrane protein</fullName>
    </recommendedName>
</protein>
<name>A0A5B7ATE1_DAVIN</name>
<evidence type="ECO:0000256" key="2">
    <source>
        <dbReference type="SAM" id="Phobius"/>
    </source>
</evidence>
<feature type="compositionally biased region" description="Basic and acidic residues" evidence="1">
    <location>
        <begin position="1"/>
        <end position="22"/>
    </location>
</feature>
<dbReference type="PANTHER" id="PTHR34188">
    <property type="entry name" value="OS01G0299500 PROTEIN"/>
    <property type="match status" value="1"/>
</dbReference>
<sequence length="268" mass="29257">MREEGKGEVLMDHIPPRDRDSAVDLESGETTGYEMGSIDPVLGAKLAKTFFAKVCSGLMSVDGLVKGEKGVNLGGNVSNGSKVCQENVKLFIDKNMEGEEAANIAEKKPGNQKHKKTSAKKPPKPPRPPRGPSLDAADQKLIKEISELVRIKRARIERMKALKKMKAAKASSSNGNLFSMLFTILFCLVIIFQGMSSRRSSPIGFQGSTDSTRGTGGGFVSLRYHWNPSANDANIPGSWSPNLLEQVSGSDPEDKVSKLWDEMEYNRE</sequence>
<feature type="region of interest" description="Disordered" evidence="1">
    <location>
        <begin position="241"/>
        <end position="268"/>
    </location>
</feature>
<dbReference type="AlphaFoldDB" id="A0A5B7ATE1"/>
<evidence type="ECO:0008006" key="4">
    <source>
        <dbReference type="Google" id="ProtNLM"/>
    </source>
</evidence>